<dbReference type="EMBL" id="KL596623">
    <property type="protein sequence ID" value="KER33586.1"/>
    <property type="molecule type" value="Genomic_DNA"/>
</dbReference>
<sequence>MGTPCDIRSCLKRNALLVCTTLCIIVGVAVGIIMKIFKAPDIAVLYIGLPGELFMRALNFSVIPLLSCNIIASGFVHCLTMMAFLSVAARLNPASQGKIALLSFVYCVFMNITGSFLGLVTTLLINPGGRYGTVPLESTAVHTAEAISLVDVFPDFLRNMVPDNILKTLLFSTVTTYVPTASNATENNGTSTTNVVFYRDVGVKSGPNILGILASSLVLGLIAGSRVEKTGPFIALAEAVTEVMTVLIEKTVKLLPIAMISLIASAVARISSLEHSLLALALFVASSAACMAILAFIVLPLFFLVCVRRNIFRVYAAISAPLLTAFSLTSSLIALPDLFKACDRLGVNPQVVRTIAPFLTSFNANGSAAFIAAAACCAAQFVGYSFNVGQLIAIGFLAGLNVMALPAVPSASLITVFLIVRVFGIPESAISLLFVVEFIVDRLRTTVNVLSHATCILFVHYRCTKTKLGIDEEFGPIGVRTLSFTDAASQDLDPQFPMNGLVKNGENVLTTATQGISDP</sequence>
<dbReference type="Pfam" id="PF00375">
    <property type="entry name" value="SDF"/>
    <property type="match status" value="1"/>
</dbReference>
<dbReference type="PRINTS" id="PR00173">
    <property type="entry name" value="EDTRNSPORT"/>
</dbReference>
<accession>A0A075A2J8</accession>
<feature type="transmembrane region" description="Helical" evidence="6">
    <location>
        <begin position="414"/>
        <end position="436"/>
    </location>
</feature>
<dbReference type="Gene3D" id="1.10.3860.10">
    <property type="entry name" value="Sodium:dicarboxylate symporter"/>
    <property type="match status" value="1"/>
</dbReference>
<dbReference type="CTD" id="20314672"/>
<organism evidence="7 8">
    <name type="scientific">Opisthorchis viverrini</name>
    <name type="common">Southeast Asian liver fluke</name>
    <dbReference type="NCBI Taxonomy" id="6198"/>
    <lineage>
        <taxon>Eukaryota</taxon>
        <taxon>Metazoa</taxon>
        <taxon>Spiralia</taxon>
        <taxon>Lophotrochozoa</taxon>
        <taxon>Platyhelminthes</taxon>
        <taxon>Trematoda</taxon>
        <taxon>Digenea</taxon>
        <taxon>Opisthorchiida</taxon>
        <taxon>Opisthorchiata</taxon>
        <taxon>Opisthorchiidae</taxon>
        <taxon>Opisthorchis</taxon>
    </lineage>
</organism>
<evidence type="ECO:0000313" key="8">
    <source>
        <dbReference type="Proteomes" id="UP000054324"/>
    </source>
</evidence>
<feature type="transmembrane region" description="Helical" evidence="6">
    <location>
        <begin position="314"/>
        <end position="335"/>
    </location>
</feature>
<dbReference type="InterPro" id="IPR036458">
    <property type="entry name" value="Na:dicarbo_symporter_sf"/>
</dbReference>
<feature type="transmembrane region" description="Helical" evidence="6">
    <location>
        <begin position="15"/>
        <end position="37"/>
    </location>
</feature>
<feature type="transmembrane region" description="Helical" evidence="6">
    <location>
        <begin position="99"/>
        <end position="125"/>
    </location>
</feature>
<dbReference type="GO" id="GO:0015501">
    <property type="term" value="F:glutamate:sodium symporter activity"/>
    <property type="evidence" value="ECO:0007669"/>
    <property type="project" value="TreeGrafter"/>
</dbReference>
<keyword evidence="4 6" id="KW-1133">Transmembrane helix</keyword>
<evidence type="ECO:0000256" key="3">
    <source>
        <dbReference type="ARBA" id="ARBA00022692"/>
    </source>
</evidence>
<keyword evidence="8" id="KW-1185">Reference proteome</keyword>
<dbReference type="KEGG" id="ovi:T265_00484"/>
<evidence type="ECO:0000256" key="2">
    <source>
        <dbReference type="ARBA" id="ARBA00022448"/>
    </source>
</evidence>
<feature type="transmembrane region" description="Helical" evidence="6">
    <location>
        <begin position="254"/>
        <end position="271"/>
    </location>
</feature>
<evidence type="ECO:0000256" key="5">
    <source>
        <dbReference type="ARBA" id="ARBA00023136"/>
    </source>
</evidence>
<dbReference type="InterPro" id="IPR001991">
    <property type="entry name" value="Na-dicarboxylate_symporter"/>
</dbReference>
<feature type="transmembrane region" description="Helical" evidence="6">
    <location>
        <begin position="391"/>
        <end position="408"/>
    </location>
</feature>
<dbReference type="InterPro" id="IPR050746">
    <property type="entry name" value="DAACS"/>
</dbReference>
<dbReference type="GO" id="GO:0015175">
    <property type="term" value="F:neutral L-amino acid transmembrane transporter activity"/>
    <property type="evidence" value="ECO:0007669"/>
    <property type="project" value="TreeGrafter"/>
</dbReference>
<dbReference type="PANTHER" id="PTHR11958:SF63">
    <property type="entry name" value="AMINO ACID TRANSPORTER"/>
    <property type="match status" value="1"/>
</dbReference>
<dbReference type="OrthoDB" id="5877963at2759"/>
<dbReference type="GeneID" id="20314672"/>
<name>A0A075A2J8_OPIVI</name>
<dbReference type="STRING" id="6198.A0A075A2J8"/>
<keyword evidence="3 6" id="KW-0812">Transmembrane</keyword>
<dbReference type="Proteomes" id="UP000054324">
    <property type="component" value="Unassembled WGS sequence"/>
</dbReference>
<feature type="transmembrane region" description="Helical" evidence="6">
    <location>
        <begin position="277"/>
        <end position="307"/>
    </location>
</feature>
<dbReference type="AlphaFoldDB" id="A0A075A2J8"/>
<reference evidence="7 8" key="1">
    <citation type="submission" date="2013-11" db="EMBL/GenBank/DDBJ databases">
        <title>Opisthorchis viverrini - life in the bile duct.</title>
        <authorList>
            <person name="Young N.D."/>
            <person name="Nagarajan N."/>
            <person name="Lin S.J."/>
            <person name="Korhonen P.K."/>
            <person name="Jex A.R."/>
            <person name="Hall R.S."/>
            <person name="Safavi-Hemami H."/>
            <person name="Kaewkong W."/>
            <person name="Bertrand D."/>
            <person name="Gao S."/>
            <person name="Seet Q."/>
            <person name="Wongkham S."/>
            <person name="Teh B.T."/>
            <person name="Wongkham C."/>
            <person name="Intapan P.M."/>
            <person name="Maleewong W."/>
            <person name="Yang X."/>
            <person name="Hu M."/>
            <person name="Wang Z."/>
            <person name="Hofmann A."/>
            <person name="Sternberg P.W."/>
            <person name="Tan P."/>
            <person name="Wang J."/>
            <person name="Gasser R.B."/>
        </authorList>
    </citation>
    <scope>NUCLEOTIDE SEQUENCE [LARGE SCALE GENOMIC DNA]</scope>
</reference>
<dbReference type="GO" id="GO:0005886">
    <property type="term" value="C:plasma membrane"/>
    <property type="evidence" value="ECO:0007669"/>
    <property type="project" value="TreeGrafter"/>
</dbReference>
<evidence type="ECO:0000256" key="6">
    <source>
        <dbReference type="RuleBase" id="RU361216"/>
    </source>
</evidence>
<feature type="transmembrane region" description="Helical" evidence="6">
    <location>
        <begin position="355"/>
        <end position="379"/>
    </location>
</feature>
<dbReference type="PANTHER" id="PTHR11958">
    <property type="entry name" value="SODIUM/DICARBOXYLATE SYMPORTER-RELATED"/>
    <property type="match status" value="1"/>
</dbReference>
<gene>
    <name evidence="7" type="ORF">T265_00484</name>
</gene>
<proteinExistence type="inferred from homology"/>
<evidence type="ECO:0000256" key="1">
    <source>
        <dbReference type="ARBA" id="ARBA00004141"/>
    </source>
</evidence>
<keyword evidence="2 6" id="KW-0813">Transport</keyword>
<comment type="similarity">
    <text evidence="6">Belongs to the dicarboxylate/amino acid:cation symporter (DAACS) (TC 2.A.23) family.</text>
</comment>
<evidence type="ECO:0000313" key="7">
    <source>
        <dbReference type="EMBL" id="KER33586.1"/>
    </source>
</evidence>
<dbReference type="GO" id="GO:0005313">
    <property type="term" value="F:L-glutamate transmembrane transporter activity"/>
    <property type="evidence" value="ECO:0007669"/>
    <property type="project" value="TreeGrafter"/>
</dbReference>
<dbReference type="SUPFAM" id="SSF118215">
    <property type="entry name" value="Proton glutamate symport protein"/>
    <property type="match status" value="1"/>
</dbReference>
<feature type="transmembrane region" description="Helical" evidence="6">
    <location>
        <begin position="57"/>
        <end position="87"/>
    </location>
</feature>
<dbReference type="RefSeq" id="XP_009162552.1">
    <property type="nucleotide sequence ID" value="XM_009164288.1"/>
</dbReference>
<comment type="subcellular location">
    <subcellularLocation>
        <location evidence="1 6">Membrane</location>
        <topology evidence="1 6">Multi-pass membrane protein</topology>
    </subcellularLocation>
</comment>
<keyword evidence="6" id="KW-0769">Symport</keyword>
<keyword evidence="5 6" id="KW-0472">Membrane</keyword>
<evidence type="ECO:0000256" key="4">
    <source>
        <dbReference type="ARBA" id="ARBA00022989"/>
    </source>
</evidence>
<protein>
    <recommendedName>
        <fullName evidence="6">Amino acid transporter</fullName>
    </recommendedName>
</protein>